<keyword evidence="2" id="KW-1133">Transmembrane helix</keyword>
<feature type="region of interest" description="Disordered" evidence="1">
    <location>
        <begin position="1"/>
        <end position="131"/>
    </location>
</feature>
<proteinExistence type="predicted"/>
<keyword evidence="2" id="KW-0812">Transmembrane</keyword>
<accession>A0ABP6VHD4</accession>
<feature type="compositionally biased region" description="Low complexity" evidence="1">
    <location>
        <begin position="41"/>
        <end position="54"/>
    </location>
</feature>
<evidence type="ECO:0000256" key="2">
    <source>
        <dbReference type="SAM" id="Phobius"/>
    </source>
</evidence>
<keyword evidence="2" id="KW-0472">Membrane</keyword>
<evidence type="ECO:0000256" key="1">
    <source>
        <dbReference type="SAM" id="MobiDB-lite"/>
    </source>
</evidence>
<dbReference type="Proteomes" id="UP001500689">
    <property type="component" value="Unassembled WGS sequence"/>
</dbReference>
<feature type="region of interest" description="Disordered" evidence="1">
    <location>
        <begin position="163"/>
        <end position="197"/>
    </location>
</feature>
<organism evidence="3 4">
    <name type="scientific">Amycolatopsis ultiminotia</name>
    <dbReference type="NCBI Taxonomy" id="543629"/>
    <lineage>
        <taxon>Bacteria</taxon>
        <taxon>Bacillati</taxon>
        <taxon>Actinomycetota</taxon>
        <taxon>Actinomycetes</taxon>
        <taxon>Pseudonocardiales</taxon>
        <taxon>Pseudonocardiaceae</taxon>
        <taxon>Amycolatopsis</taxon>
    </lineage>
</organism>
<protein>
    <submittedName>
        <fullName evidence="3">Uncharacterized protein</fullName>
    </submittedName>
</protein>
<feature type="compositionally biased region" description="Low complexity" evidence="1">
    <location>
        <begin position="1"/>
        <end position="26"/>
    </location>
</feature>
<name>A0ABP6VHD4_9PSEU</name>
<dbReference type="EMBL" id="BAAAZN010000003">
    <property type="protein sequence ID" value="GAA3535879.1"/>
    <property type="molecule type" value="Genomic_DNA"/>
</dbReference>
<feature type="transmembrane region" description="Helical" evidence="2">
    <location>
        <begin position="136"/>
        <end position="157"/>
    </location>
</feature>
<dbReference type="RefSeq" id="WP_344857696.1">
    <property type="nucleotide sequence ID" value="NZ_BAAAZN010000003.1"/>
</dbReference>
<reference evidence="4" key="1">
    <citation type="journal article" date="2019" name="Int. J. Syst. Evol. Microbiol.">
        <title>The Global Catalogue of Microorganisms (GCM) 10K type strain sequencing project: providing services to taxonomists for standard genome sequencing and annotation.</title>
        <authorList>
            <consortium name="The Broad Institute Genomics Platform"/>
            <consortium name="The Broad Institute Genome Sequencing Center for Infectious Disease"/>
            <person name="Wu L."/>
            <person name="Ma J."/>
        </authorList>
    </citation>
    <scope>NUCLEOTIDE SEQUENCE [LARGE SCALE GENOMIC DNA]</scope>
    <source>
        <strain evidence="4">JCM 16898</strain>
    </source>
</reference>
<keyword evidence="4" id="KW-1185">Reference proteome</keyword>
<evidence type="ECO:0000313" key="3">
    <source>
        <dbReference type="EMBL" id="GAA3535879.1"/>
    </source>
</evidence>
<feature type="compositionally biased region" description="Pro residues" evidence="1">
    <location>
        <begin position="27"/>
        <end position="40"/>
    </location>
</feature>
<evidence type="ECO:0000313" key="4">
    <source>
        <dbReference type="Proteomes" id="UP001500689"/>
    </source>
</evidence>
<sequence length="338" mass="35482">MPQQNQPHQQSANQPHLPNQQPNQPGQQPPNQPYQQPPNQPQQYQSQQPAQSLPNPQAGTWPAAGGQPGSAERAPRSPITRVPRWDPGQPGSADRPTTAPSPADLAQTDTFAAVGQPEPRRLWEEEPTPRKSRPTWLFLSLGVLVVLALVVGGIWYFGGKSDTSNDADQVSPPPVPTSNQPASLEDKLPALSGKPGQDNSTMALDKAVQVRAVSQADADLMRAAGADELVYHAYAEAANGTLMIAVPAGSPAQAGQLVQGLRQNLVTGGFDSTPLGPAATDLLYSGSSPAGRVVAFWYTSGSVAVGVGVSAPLDADPAALRSRIEQIRAKVAATLPAR</sequence>
<feature type="compositionally biased region" description="Basic and acidic residues" evidence="1">
    <location>
        <begin position="118"/>
        <end position="129"/>
    </location>
</feature>
<gene>
    <name evidence="3" type="ORF">GCM10022222_19440</name>
</gene>
<comment type="caution">
    <text evidence="3">The sequence shown here is derived from an EMBL/GenBank/DDBJ whole genome shotgun (WGS) entry which is preliminary data.</text>
</comment>